<comment type="caution">
    <text evidence="3">The sequence shown here is derived from an EMBL/GenBank/DDBJ whole genome shotgun (WGS) entry which is preliminary data.</text>
</comment>
<evidence type="ECO:0000313" key="4">
    <source>
        <dbReference type="Proteomes" id="UP000235145"/>
    </source>
</evidence>
<feature type="transmembrane region" description="Helical" evidence="1">
    <location>
        <begin position="52"/>
        <end position="81"/>
    </location>
</feature>
<evidence type="ECO:0000259" key="2">
    <source>
        <dbReference type="Pfam" id="PF13966"/>
    </source>
</evidence>
<dbReference type="Pfam" id="PF13966">
    <property type="entry name" value="zf-RVT"/>
    <property type="match status" value="1"/>
</dbReference>
<feature type="domain" description="Reverse transcriptase zinc-binding" evidence="2">
    <location>
        <begin position="146"/>
        <end position="197"/>
    </location>
</feature>
<accession>A0A9R1WKB8</accession>
<dbReference type="InterPro" id="IPR026960">
    <property type="entry name" value="RVT-Znf"/>
</dbReference>
<feature type="transmembrane region" description="Helical" evidence="1">
    <location>
        <begin position="6"/>
        <end position="31"/>
    </location>
</feature>
<dbReference type="AlphaFoldDB" id="A0A9R1WKB8"/>
<keyword evidence="1" id="KW-0472">Membrane</keyword>
<proteinExistence type="predicted"/>
<protein>
    <recommendedName>
        <fullName evidence="2">Reverse transcriptase zinc-binding domain-containing protein</fullName>
    </recommendedName>
</protein>
<gene>
    <name evidence="3" type="ORF">LSAT_V11C100047040</name>
</gene>
<evidence type="ECO:0000313" key="3">
    <source>
        <dbReference type="EMBL" id="KAJ0227026.1"/>
    </source>
</evidence>
<keyword evidence="1" id="KW-1133">Transmembrane helix</keyword>
<dbReference type="Proteomes" id="UP000235145">
    <property type="component" value="Unassembled WGS sequence"/>
</dbReference>
<organism evidence="3 4">
    <name type="scientific">Lactuca sativa</name>
    <name type="common">Garden lettuce</name>
    <dbReference type="NCBI Taxonomy" id="4236"/>
    <lineage>
        <taxon>Eukaryota</taxon>
        <taxon>Viridiplantae</taxon>
        <taxon>Streptophyta</taxon>
        <taxon>Embryophyta</taxon>
        <taxon>Tracheophyta</taxon>
        <taxon>Spermatophyta</taxon>
        <taxon>Magnoliopsida</taxon>
        <taxon>eudicotyledons</taxon>
        <taxon>Gunneridae</taxon>
        <taxon>Pentapetalae</taxon>
        <taxon>asterids</taxon>
        <taxon>campanulids</taxon>
        <taxon>Asterales</taxon>
        <taxon>Asteraceae</taxon>
        <taxon>Cichorioideae</taxon>
        <taxon>Cichorieae</taxon>
        <taxon>Lactucinae</taxon>
        <taxon>Lactuca</taxon>
    </lineage>
</organism>
<dbReference type="EMBL" id="NBSK02000001">
    <property type="protein sequence ID" value="KAJ0227026.1"/>
    <property type="molecule type" value="Genomic_DNA"/>
</dbReference>
<evidence type="ECO:0000256" key="1">
    <source>
        <dbReference type="SAM" id="Phobius"/>
    </source>
</evidence>
<feature type="transmembrane region" description="Helical" evidence="1">
    <location>
        <begin position="150"/>
        <end position="171"/>
    </location>
</feature>
<name>A0A9R1WKB8_LACSA</name>
<sequence>MANWQGKPLIICLNGHCQVLSAMWSLLLMLFKGWELTSLPLSLTKSVKETSLYFGSIGVGILPLVFLSFFSLTSVNFVLFLTRSPYMVLSGFPAEQQELDQLSGWLDNFTLATGLYEWTFNLSSDGNFHAHYFRHFIDSKIMIHTPYPVVWIQLIPIKVSLFMWIVSLDRIPRTMTLSRRGVRINSSSCQLCSSGGGRKEEIILEARSLKEGIDLSFS</sequence>
<keyword evidence="4" id="KW-1185">Reference proteome</keyword>
<reference evidence="3 4" key="1">
    <citation type="journal article" date="2017" name="Nat. Commun.">
        <title>Genome assembly with in vitro proximity ligation data and whole-genome triplication in lettuce.</title>
        <authorList>
            <person name="Reyes-Chin-Wo S."/>
            <person name="Wang Z."/>
            <person name="Yang X."/>
            <person name="Kozik A."/>
            <person name="Arikit S."/>
            <person name="Song C."/>
            <person name="Xia L."/>
            <person name="Froenicke L."/>
            <person name="Lavelle D.O."/>
            <person name="Truco M.J."/>
            <person name="Xia R."/>
            <person name="Zhu S."/>
            <person name="Xu C."/>
            <person name="Xu H."/>
            <person name="Xu X."/>
            <person name="Cox K."/>
            <person name="Korf I."/>
            <person name="Meyers B.C."/>
            <person name="Michelmore R.W."/>
        </authorList>
    </citation>
    <scope>NUCLEOTIDE SEQUENCE [LARGE SCALE GENOMIC DNA]</scope>
    <source>
        <strain evidence="4">cv. Salinas</strain>
        <tissue evidence="3">Seedlings</tissue>
    </source>
</reference>
<keyword evidence="1" id="KW-0812">Transmembrane</keyword>